<evidence type="ECO:0000256" key="4">
    <source>
        <dbReference type="ARBA" id="ARBA00022692"/>
    </source>
</evidence>
<evidence type="ECO:0000256" key="2">
    <source>
        <dbReference type="ARBA" id="ARBA00022448"/>
    </source>
</evidence>
<name>A0AA42CLW0_9HYPH</name>
<keyword evidence="2" id="KW-0813">Transport</keyword>
<evidence type="ECO:0000256" key="7">
    <source>
        <dbReference type="SAM" id="Phobius"/>
    </source>
</evidence>
<evidence type="ECO:0000256" key="6">
    <source>
        <dbReference type="ARBA" id="ARBA00023136"/>
    </source>
</evidence>
<dbReference type="RefSeq" id="WP_282588412.1">
    <property type="nucleotide sequence ID" value="NZ_JAMOIM010000038.1"/>
</dbReference>
<comment type="subcellular location">
    <subcellularLocation>
        <location evidence="1">Cell membrane</location>
        <topology evidence="1">Multi-pass membrane protein</topology>
    </subcellularLocation>
</comment>
<feature type="transmembrane region" description="Helical" evidence="7">
    <location>
        <begin position="223"/>
        <end position="244"/>
    </location>
</feature>
<dbReference type="EMBL" id="JAMOIM010000038">
    <property type="protein sequence ID" value="MCW6512034.1"/>
    <property type="molecule type" value="Genomic_DNA"/>
</dbReference>
<dbReference type="PROSITE" id="PS50850">
    <property type="entry name" value="MFS"/>
    <property type="match status" value="1"/>
</dbReference>
<dbReference type="InterPro" id="IPR050171">
    <property type="entry name" value="MFS_Transporters"/>
</dbReference>
<protein>
    <submittedName>
        <fullName evidence="9">MFS transporter</fullName>
    </submittedName>
</protein>
<dbReference type="InterPro" id="IPR011701">
    <property type="entry name" value="MFS"/>
</dbReference>
<dbReference type="Proteomes" id="UP001165667">
    <property type="component" value="Unassembled WGS sequence"/>
</dbReference>
<feature type="transmembrane region" description="Helical" evidence="7">
    <location>
        <begin position="282"/>
        <end position="301"/>
    </location>
</feature>
<keyword evidence="4 7" id="KW-0812">Transmembrane</keyword>
<feature type="transmembrane region" description="Helical" evidence="7">
    <location>
        <begin position="82"/>
        <end position="100"/>
    </location>
</feature>
<evidence type="ECO:0000256" key="5">
    <source>
        <dbReference type="ARBA" id="ARBA00022989"/>
    </source>
</evidence>
<evidence type="ECO:0000256" key="3">
    <source>
        <dbReference type="ARBA" id="ARBA00022475"/>
    </source>
</evidence>
<dbReference type="GO" id="GO:0022857">
    <property type="term" value="F:transmembrane transporter activity"/>
    <property type="evidence" value="ECO:0007669"/>
    <property type="project" value="InterPro"/>
</dbReference>
<dbReference type="InterPro" id="IPR020846">
    <property type="entry name" value="MFS_dom"/>
</dbReference>
<keyword evidence="5 7" id="KW-1133">Transmembrane helix</keyword>
<dbReference type="Gene3D" id="1.20.1250.20">
    <property type="entry name" value="MFS general substrate transporter like domains"/>
    <property type="match status" value="1"/>
</dbReference>
<sequence length="404" mass="40629">MPEALSLEPHRPSSIPFPLLAAILFLFFVSASVPSPLFVVFQGRWGFSPGMLTVAFSIYSLVLLVTLLVAGSLSDHLGRKPVIVAALAIQVASMALFLTADGIGGLLAARIVQGLSMGMVNGALSAAVIEAAPPSRKALGSLLTSISPLAGLATGAFVTGALLGVTNKAEIWAFGLLGGLFCLGAATVVLIPETAGPVPGLMRSMVPSVHVARSARGAFRRGLPLLLSIWALCGFVIALGPLLLRTVFGVSSGLLNGATVAVLCGAGAVSPLMLRGLPPGRMAVVGMAAVTAGVGLLLASIGTGALALFFVGGAVAGAGLGASFSGLVQSLVPLTPVHERAELFAAIFLVTYLSLSVPPIAAGFAVPLTGFLGTTQAYLGAVLVVSAIATVLQWLPTRSRGAPA</sequence>
<dbReference type="InterPro" id="IPR036259">
    <property type="entry name" value="MFS_trans_sf"/>
</dbReference>
<feature type="transmembrane region" description="Helical" evidence="7">
    <location>
        <begin position="377"/>
        <end position="395"/>
    </location>
</feature>
<reference evidence="9" key="1">
    <citation type="submission" date="2022-05" db="EMBL/GenBank/DDBJ databases">
        <authorList>
            <person name="Pankratov T."/>
        </authorList>
    </citation>
    <scope>NUCLEOTIDE SEQUENCE</scope>
    <source>
        <strain evidence="9">BP6-180914</strain>
    </source>
</reference>
<feature type="transmembrane region" description="Helical" evidence="7">
    <location>
        <begin position="250"/>
        <end position="270"/>
    </location>
</feature>
<keyword evidence="10" id="KW-1185">Reference proteome</keyword>
<dbReference type="AlphaFoldDB" id="A0AA42CLW0"/>
<comment type="caution">
    <text evidence="9">The sequence shown here is derived from an EMBL/GenBank/DDBJ whole genome shotgun (WGS) entry which is preliminary data.</text>
</comment>
<keyword evidence="6 7" id="KW-0472">Membrane</keyword>
<keyword evidence="3" id="KW-1003">Cell membrane</keyword>
<feature type="transmembrane region" description="Helical" evidence="7">
    <location>
        <begin position="343"/>
        <end position="365"/>
    </location>
</feature>
<feature type="transmembrane region" description="Helical" evidence="7">
    <location>
        <begin position="171"/>
        <end position="192"/>
    </location>
</feature>
<feature type="transmembrane region" description="Helical" evidence="7">
    <location>
        <begin position="307"/>
        <end position="331"/>
    </location>
</feature>
<feature type="domain" description="Major facilitator superfamily (MFS) profile" evidence="8">
    <location>
        <begin position="16"/>
        <end position="398"/>
    </location>
</feature>
<dbReference type="PANTHER" id="PTHR23517:SF13">
    <property type="entry name" value="MAJOR FACILITATOR SUPERFAMILY MFS_1"/>
    <property type="match status" value="1"/>
</dbReference>
<feature type="transmembrane region" description="Helical" evidence="7">
    <location>
        <begin position="47"/>
        <end position="70"/>
    </location>
</feature>
<feature type="transmembrane region" description="Helical" evidence="7">
    <location>
        <begin position="20"/>
        <end position="41"/>
    </location>
</feature>
<evidence type="ECO:0000313" key="10">
    <source>
        <dbReference type="Proteomes" id="UP001165667"/>
    </source>
</evidence>
<dbReference type="Pfam" id="PF07690">
    <property type="entry name" value="MFS_1"/>
    <property type="match status" value="1"/>
</dbReference>
<evidence type="ECO:0000259" key="8">
    <source>
        <dbReference type="PROSITE" id="PS50850"/>
    </source>
</evidence>
<dbReference type="PANTHER" id="PTHR23517">
    <property type="entry name" value="RESISTANCE PROTEIN MDTM, PUTATIVE-RELATED-RELATED"/>
    <property type="match status" value="1"/>
</dbReference>
<dbReference type="GO" id="GO:0005886">
    <property type="term" value="C:plasma membrane"/>
    <property type="evidence" value="ECO:0007669"/>
    <property type="project" value="UniProtKB-SubCell"/>
</dbReference>
<feature type="transmembrane region" description="Helical" evidence="7">
    <location>
        <begin position="106"/>
        <end position="129"/>
    </location>
</feature>
<accession>A0AA42CLW0</accession>
<feature type="transmembrane region" description="Helical" evidence="7">
    <location>
        <begin position="141"/>
        <end position="165"/>
    </location>
</feature>
<proteinExistence type="predicted"/>
<organism evidence="9 10">
    <name type="scientific">Lichenifustis flavocetrariae</name>
    <dbReference type="NCBI Taxonomy" id="2949735"/>
    <lineage>
        <taxon>Bacteria</taxon>
        <taxon>Pseudomonadati</taxon>
        <taxon>Pseudomonadota</taxon>
        <taxon>Alphaproteobacteria</taxon>
        <taxon>Hyphomicrobiales</taxon>
        <taxon>Lichenihabitantaceae</taxon>
        <taxon>Lichenifustis</taxon>
    </lineage>
</organism>
<gene>
    <name evidence="9" type="ORF">M8523_29270</name>
</gene>
<dbReference type="SUPFAM" id="SSF103473">
    <property type="entry name" value="MFS general substrate transporter"/>
    <property type="match status" value="1"/>
</dbReference>
<evidence type="ECO:0000256" key="1">
    <source>
        <dbReference type="ARBA" id="ARBA00004651"/>
    </source>
</evidence>
<evidence type="ECO:0000313" key="9">
    <source>
        <dbReference type="EMBL" id="MCW6512034.1"/>
    </source>
</evidence>